<name>A0A1H1PD72_9BRAD</name>
<gene>
    <name evidence="1" type="ORF">SAMN05444158_0977</name>
</gene>
<accession>A0A1H1PD72</accession>
<dbReference type="EMBL" id="LT629750">
    <property type="protein sequence ID" value="SDS09248.1"/>
    <property type="molecule type" value="Genomic_DNA"/>
</dbReference>
<keyword evidence="2" id="KW-1185">Reference proteome</keyword>
<evidence type="ECO:0000313" key="1">
    <source>
        <dbReference type="EMBL" id="SDS09248.1"/>
    </source>
</evidence>
<protein>
    <submittedName>
        <fullName evidence="1">Uncharacterized protein</fullName>
    </submittedName>
</protein>
<dbReference type="RefSeq" id="WP_146686474.1">
    <property type="nucleotide sequence ID" value="NZ_LT629750.1"/>
</dbReference>
<dbReference type="AlphaFoldDB" id="A0A1H1PD72"/>
<sequence length="60" mass="6002">MAPFESNIGRIGSVVTAAAVLLCPKISRADEGGVSFWIPGNYGSLAAAPLTPGWALGAAT</sequence>
<proteinExistence type="predicted"/>
<evidence type="ECO:0000313" key="2">
    <source>
        <dbReference type="Proteomes" id="UP000243904"/>
    </source>
</evidence>
<reference evidence="2" key="1">
    <citation type="submission" date="2016-10" db="EMBL/GenBank/DDBJ databases">
        <authorList>
            <person name="Varghese N."/>
            <person name="Submissions S."/>
        </authorList>
    </citation>
    <scope>NUCLEOTIDE SEQUENCE [LARGE SCALE GENOMIC DNA]</scope>
    <source>
        <strain evidence="2">GAS369</strain>
    </source>
</reference>
<dbReference type="Proteomes" id="UP000243904">
    <property type="component" value="Chromosome I"/>
</dbReference>
<organism evidence="1 2">
    <name type="scientific">Bradyrhizobium canariense</name>
    <dbReference type="NCBI Taxonomy" id="255045"/>
    <lineage>
        <taxon>Bacteria</taxon>
        <taxon>Pseudomonadati</taxon>
        <taxon>Pseudomonadota</taxon>
        <taxon>Alphaproteobacteria</taxon>
        <taxon>Hyphomicrobiales</taxon>
        <taxon>Nitrobacteraceae</taxon>
        <taxon>Bradyrhizobium</taxon>
    </lineage>
</organism>